<dbReference type="GO" id="GO:0005886">
    <property type="term" value="C:plasma membrane"/>
    <property type="evidence" value="ECO:0007669"/>
    <property type="project" value="TreeGrafter"/>
</dbReference>
<name>A0A1I7U3V8_9PELO</name>
<reference evidence="6" key="1">
    <citation type="submission" date="2016-11" db="UniProtKB">
        <authorList>
            <consortium name="WormBaseParasite"/>
        </authorList>
    </citation>
    <scope>IDENTIFICATION</scope>
</reference>
<dbReference type="eggNOG" id="ENOG502SA6Z">
    <property type="taxonomic scope" value="Eukaryota"/>
</dbReference>
<proteinExistence type="inferred from homology"/>
<dbReference type="InterPro" id="IPR029204">
    <property type="entry name" value="CNRIP1"/>
</dbReference>
<evidence type="ECO:0000256" key="1">
    <source>
        <dbReference type="ARBA" id="ARBA00003884"/>
    </source>
</evidence>
<dbReference type="PANTHER" id="PTHR31952:SF1">
    <property type="entry name" value="CB1 CANNABINOID RECEPTOR-INTERACTING PROTEIN 1"/>
    <property type="match status" value="1"/>
</dbReference>
<evidence type="ECO:0000313" key="6">
    <source>
        <dbReference type="WBParaSite" id="Csp11.Scaffold629.g14580.t1"/>
    </source>
</evidence>
<evidence type="ECO:0000256" key="3">
    <source>
        <dbReference type="ARBA" id="ARBA00015651"/>
    </source>
</evidence>
<dbReference type="GO" id="GO:0031718">
    <property type="term" value="F:type 1 cannabinoid receptor binding"/>
    <property type="evidence" value="ECO:0007669"/>
    <property type="project" value="TreeGrafter"/>
</dbReference>
<evidence type="ECO:0000313" key="5">
    <source>
        <dbReference type="Proteomes" id="UP000095282"/>
    </source>
</evidence>
<evidence type="ECO:0000256" key="2">
    <source>
        <dbReference type="ARBA" id="ARBA00007288"/>
    </source>
</evidence>
<organism evidence="5 6">
    <name type="scientific">Caenorhabditis tropicalis</name>
    <dbReference type="NCBI Taxonomy" id="1561998"/>
    <lineage>
        <taxon>Eukaryota</taxon>
        <taxon>Metazoa</taxon>
        <taxon>Ecdysozoa</taxon>
        <taxon>Nematoda</taxon>
        <taxon>Chromadorea</taxon>
        <taxon>Rhabditida</taxon>
        <taxon>Rhabditina</taxon>
        <taxon>Rhabditomorpha</taxon>
        <taxon>Rhabditoidea</taxon>
        <taxon>Rhabditidae</taxon>
        <taxon>Peloderinae</taxon>
        <taxon>Caenorhabditis</taxon>
    </lineage>
</organism>
<comment type="subunit">
    <text evidence="4">Interacts with the cannabinoid receptor CNR1 (via C-terminus). Does not interact with cannabinoid receptor CNR2.</text>
</comment>
<protein>
    <recommendedName>
        <fullName evidence="3">CB1 cannabinoid receptor-interacting protein 1</fullName>
    </recommendedName>
</protein>
<dbReference type="STRING" id="1561998.A0A1I7U3V8"/>
<dbReference type="AlphaFoldDB" id="A0A1I7U3V8"/>
<keyword evidence="5" id="KW-1185">Reference proteome</keyword>
<sequence length="157" mass="17771">MAQKVQYAFTVELQVKEFDSGDPLAFKMDGHRFDGALRTLKWSTDQTYSVKIITKPATEVTRINVNGSDLDITKEKLGVFSGNWKTEGAEVSKRGTRFPLVFLVNFAPEGQMRVEFQSKVYSKNDSHAVWGHKMNSVEFKCSGDNDGYVKIVDESYK</sequence>
<dbReference type="Proteomes" id="UP000095282">
    <property type="component" value="Unplaced"/>
</dbReference>
<accession>A0A1I7U3V8</accession>
<dbReference type="PANTHER" id="PTHR31952">
    <property type="entry name" value="CB1 CANNABINOID RECEPTOR-INTERACTING PROTEIN 1"/>
    <property type="match status" value="1"/>
</dbReference>
<evidence type="ECO:0000256" key="4">
    <source>
        <dbReference type="ARBA" id="ARBA00026030"/>
    </source>
</evidence>
<comment type="similarity">
    <text evidence="2">Belongs to the CNRIP family.</text>
</comment>
<dbReference type="Pfam" id="PF15043">
    <property type="entry name" value="CNRIP1"/>
    <property type="match status" value="1"/>
</dbReference>
<comment type="function">
    <text evidence="1">Suppresses cannabinoid receptor CNR1-mediated tonic inhibition of voltage-gated calcium channels.</text>
</comment>
<dbReference type="WBParaSite" id="Csp11.Scaffold629.g14580.t1">
    <property type="protein sequence ID" value="Csp11.Scaffold629.g14580.t1"/>
    <property type="gene ID" value="Csp11.Scaffold629.g14580"/>
</dbReference>